<sequence>MWELHWVDLKSGLTYPLETGGLSILGVEHMFEGSIVASELTFTSVDTKRTESRECPHLREDPGGVVARLGVASQLIPPEVEYARARVAARTSRLVRSPTSCTEWKLLNTRCLWVLSTRGSVPVVELGLGVANGLLIALNDSRCAAPCFGCEKLMFPYPGHCGTYILGVFGFLVLPFRLIWMDPELGVGKITPLRTVRVDLEEIHAWLEWIQSLFLSTT</sequence>
<evidence type="ECO:0000313" key="2">
    <source>
        <dbReference type="Proteomes" id="UP001215280"/>
    </source>
</evidence>
<name>A0AAD7IKT8_9AGAR</name>
<proteinExistence type="predicted"/>
<organism evidence="1 2">
    <name type="scientific">Mycena maculata</name>
    <dbReference type="NCBI Taxonomy" id="230809"/>
    <lineage>
        <taxon>Eukaryota</taxon>
        <taxon>Fungi</taxon>
        <taxon>Dikarya</taxon>
        <taxon>Basidiomycota</taxon>
        <taxon>Agaricomycotina</taxon>
        <taxon>Agaricomycetes</taxon>
        <taxon>Agaricomycetidae</taxon>
        <taxon>Agaricales</taxon>
        <taxon>Marasmiineae</taxon>
        <taxon>Mycenaceae</taxon>
        <taxon>Mycena</taxon>
    </lineage>
</organism>
<dbReference type="EMBL" id="JARJLG010000103">
    <property type="protein sequence ID" value="KAJ7745434.1"/>
    <property type="molecule type" value="Genomic_DNA"/>
</dbReference>
<keyword evidence="2" id="KW-1185">Reference proteome</keyword>
<dbReference type="Proteomes" id="UP001215280">
    <property type="component" value="Unassembled WGS sequence"/>
</dbReference>
<comment type="caution">
    <text evidence="1">The sequence shown here is derived from an EMBL/GenBank/DDBJ whole genome shotgun (WGS) entry which is preliminary data.</text>
</comment>
<accession>A0AAD7IKT8</accession>
<evidence type="ECO:0000313" key="1">
    <source>
        <dbReference type="EMBL" id="KAJ7745434.1"/>
    </source>
</evidence>
<gene>
    <name evidence="1" type="ORF">DFH07DRAFT_776742</name>
</gene>
<protein>
    <submittedName>
        <fullName evidence="1">Uncharacterized protein</fullName>
    </submittedName>
</protein>
<dbReference type="AlphaFoldDB" id="A0AAD7IKT8"/>
<reference evidence="1" key="1">
    <citation type="submission" date="2023-03" db="EMBL/GenBank/DDBJ databases">
        <title>Massive genome expansion in bonnet fungi (Mycena s.s.) driven by repeated elements and novel gene families across ecological guilds.</title>
        <authorList>
            <consortium name="Lawrence Berkeley National Laboratory"/>
            <person name="Harder C.B."/>
            <person name="Miyauchi S."/>
            <person name="Viragh M."/>
            <person name="Kuo A."/>
            <person name="Thoen E."/>
            <person name="Andreopoulos B."/>
            <person name="Lu D."/>
            <person name="Skrede I."/>
            <person name="Drula E."/>
            <person name="Henrissat B."/>
            <person name="Morin E."/>
            <person name="Kohler A."/>
            <person name="Barry K."/>
            <person name="LaButti K."/>
            <person name="Morin E."/>
            <person name="Salamov A."/>
            <person name="Lipzen A."/>
            <person name="Mereny Z."/>
            <person name="Hegedus B."/>
            <person name="Baldrian P."/>
            <person name="Stursova M."/>
            <person name="Weitz H."/>
            <person name="Taylor A."/>
            <person name="Grigoriev I.V."/>
            <person name="Nagy L.G."/>
            <person name="Martin F."/>
            <person name="Kauserud H."/>
        </authorList>
    </citation>
    <scope>NUCLEOTIDE SEQUENCE</scope>
    <source>
        <strain evidence="1">CBHHK188m</strain>
    </source>
</reference>